<evidence type="ECO:0000256" key="5">
    <source>
        <dbReference type="ARBA" id="ARBA00022989"/>
    </source>
</evidence>
<dbReference type="Gene3D" id="1.20.144.10">
    <property type="entry name" value="Phosphatidic acid phosphatase type 2/haloperoxidase"/>
    <property type="match status" value="1"/>
</dbReference>
<evidence type="ECO:0000259" key="8">
    <source>
        <dbReference type="SMART" id="SM00014"/>
    </source>
</evidence>
<dbReference type="InterPro" id="IPR000326">
    <property type="entry name" value="PAP2/HPO"/>
</dbReference>
<dbReference type="SMART" id="SM00014">
    <property type="entry name" value="acidPPc"/>
    <property type="match status" value="1"/>
</dbReference>
<feature type="transmembrane region" description="Helical" evidence="7">
    <location>
        <begin position="129"/>
        <end position="149"/>
    </location>
</feature>
<keyword evidence="4" id="KW-0378">Hydrolase</keyword>
<evidence type="ECO:0000256" key="6">
    <source>
        <dbReference type="ARBA" id="ARBA00023136"/>
    </source>
</evidence>
<proteinExistence type="predicted"/>
<keyword evidence="5 7" id="KW-1133">Transmembrane helix</keyword>
<dbReference type="SUPFAM" id="SSF48317">
    <property type="entry name" value="Acid phosphatase/Vanadium-dependent haloperoxidase"/>
    <property type="match status" value="1"/>
</dbReference>
<evidence type="ECO:0000256" key="7">
    <source>
        <dbReference type="SAM" id="Phobius"/>
    </source>
</evidence>
<comment type="caution">
    <text evidence="9">The sequence shown here is derived from an EMBL/GenBank/DDBJ whole genome shotgun (WGS) entry which is preliminary data.</text>
</comment>
<accession>A0A4V2URG5</accession>
<dbReference type="Pfam" id="PF01569">
    <property type="entry name" value="PAP2"/>
    <property type="match status" value="1"/>
</dbReference>
<keyword evidence="3 7" id="KW-0812">Transmembrane</keyword>
<name>A0A4V2URG5_9FIRM</name>
<feature type="transmembrane region" description="Helical" evidence="7">
    <location>
        <begin position="57"/>
        <end position="76"/>
    </location>
</feature>
<reference evidence="9 10" key="1">
    <citation type="submission" date="2019-03" db="EMBL/GenBank/DDBJ databases">
        <title>Genomic Encyclopedia of Type Strains, Phase IV (KMG-IV): sequencing the most valuable type-strain genomes for metagenomic binning, comparative biology and taxonomic classification.</title>
        <authorList>
            <person name="Goeker M."/>
        </authorList>
    </citation>
    <scope>NUCLEOTIDE SEQUENCE [LARGE SCALE GENOMIC DNA]</scope>
    <source>
        <strain evidence="9 10">DSM 20467</strain>
    </source>
</reference>
<feature type="domain" description="Phosphatidic acid phosphatase type 2/haloperoxidase" evidence="8">
    <location>
        <begin position="57"/>
        <end position="170"/>
    </location>
</feature>
<dbReference type="Proteomes" id="UP000295188">
    <property type="component" value="Unassembled WGS sequence"/>
</dbReference>
<feature type="transmembrane region" description="Helical" evidence="7">
    <location>
        <begin position="104"/>
        <end position="122"/>
    </location>
</feature>
<evidence type="ECO:0000256" key="2">
    <source>
        <dbReference type="ARBA" id="ARBA00022475"/>
    </source>
</evidence>
<sequence>MEWLIALDHNTIFWVQNNLISSTITPFMKNLSWLGNMGKIWIFLDVILLCIRKYRRVGMAVFITLFFSLVIGDGLLKHTIMRTRPCIDYPWVPLHLPMPAANDYSFPSVHAFSSFAAAFVMVKGIKSRWILLMFVLAGGIAFSRVYLFMHYPSDVLIGALLGIASGLIAWYLSGKLFLWHKNSIKKQF</sequence>
<comment type="subcellular location">
    <subcellularLocation>
        <location evidence="1">Cell membrane</location>
        <topology evidence="1">Multi-pass membrane protein</topology>
    </subcellularLocation>
</comment>
<evidence type="ECO:0000256" key="3">
    <source>
        <dbReference type="ARBA" id="ARBA00022692"/>
    </source>
</evidence>
<evidence type="ECO:0000256" key="1">
    <source>
        <dbReference type="ARBA" id="ARBA00004651"/>
    </source>
</evidence>
<dbReference type="InterPro" id="IPR036938">
    <property type="entry name" value="PAP2/HPO_sf"/>
</dbReference>
<dbReference type="PANTHER" id="PTHR14969">
    <property type="entry name" value="SPHINGOSINE-1-PHOSPHATE PHOSPHOHYDROLASE"/>
    <property type="match status" value="1"/>
</dbReference>
<protein>
    <submittedName>
        <fullName evidence="9">Undecaprenyl-diphosphatase</fullName>
    </submittedName>
</protein>
<keyword evidence="10" id="KW-1185">Reference proteome</keyword>
<dbReference type="GO" id="GO:0016787">
    <property type="term" value="F:hydrolase activity"/>
    <property type="evidence" value="ECO:0007669"/>
    <property type="project" value="UniProtKB-KW"/>
</dbReference>
<dbReference type="AlphaFoldDB" id="A0A4V2URG5"/>
<feature type="transmembrane region" description="Helical" evidence="7">
    <location>
        <begin position="31"/>
        <end position="50"/>
    </location>
</feature>
<feature type="transmembrane region" description="Helical" evidence="7">
    <location>
        <begin position="155"/>
        <end position="178"/>
    </location>
</feature>
<organism evidence="9 10">
    <name type="scientific">Pectinatus cerevisiiphilus</name>
    <dbReference type="NCBI Taxonomy" id="86956"/>
    <lineage>
        <taxon>Bacteria</taxon>
        <taxon>Bacillati</taxon>
        <taxon>Bacillota</taxon>
        <taxon>Negativicutes</taxon>
        <taxon>Selenomonadales</taxon>
        <taxon>Selenomonadaceae</taxon>
        <taxon>Pectinatus</taxon>
    </lineage>
</organism>
<gene>
    <name evidence="9" type="ORF">EDC37_11713</name>
</gene>
<evidence type="ECO:0000313" key="9">
    <source>
        <dbReference type="EMBL" id="TCS77242.1"/>
    </source>
</evidence>
<dbReference type="PANTHER" id="PTHR14969:SF62">
    <property type="entry name" value="DECAPRENYLPHOSPHORYL-5-PHOSPHORIBOSE PHOSPHATASE RV3807C-RELATED"/>
    <property type="match status" value="1"/>
</dbReference>
<dbReference type="EMBL" id="SMAA01000017">
    <property type="protein sequence ID" value="TCS77242.1"/>
    <property type="molecule type" value="Genomic_DNA"/>
</dbReference>
<evidence type="ECO:0000313" key="10">
    <source>
        <dbReference type="Proteomes" id="UP000295188"/>
    </source>
</evidence>
<keyword evidence="6 7" id="KW-0472">Membrane</keyword>
<keyword evidence="2" id="KW-1003">Cell membrane</keyword>
<evidence type="ECO:0000256" key="4">
    <source>
        <dbReference type="ARBA" id="ARBA00022801"/>
    </source>
</evidence>
<dbReference type="GO" id="GO:0005886">
    <property type="term" value="C:plasma membrane"/>
    <property type="evidence" value="ECO:0007669"/>
    <property type="project" value="UniProtKB-SubCell"/>
</dbReference>